<proteinExistence type="predicted"/>
<evidence type="ECO:0000313" key="1">
    <source>
        <dbReference type="EMBL" id="RIB04503.1"/>
    </source>
</evidence>
<sequence>MESDLNSFTKKNYNLKTSITKEFSDLDINKYNKTWFNKNSDLNTVINKNKDLKEIAFFTKKLCTNQIIYNMLPVEYPAISEDSIANIFNIDSWDNYWITI</sequence>
<dbReference type="Proteomes" id="UP000266673">
    <property type="component" value="Unassembled WGS sequence"/>
</dbReference>
<dbReference type="EMBL" id="QKWP01002168">
    <property type="protein sequence ID" value="RIB04503.1"/>
    <property type="molecule type" value="Genomic_DNA"/>
</dbReference>
<reference evidence="1 2" key="1">
    <citation type="submission" date="2018-06" db="EMBL/GenBank/DDBJ databases">
        <title>Comparative genomics reveals the genomic features of Rhizophagus irregularis, R. cerebriforme, R. diaphanum and Gigaspora rosea, and their symbiotic lifestyle signature.</title>
        <authorList>
            <person name="Morin E."/>
            <person name="San Clemente H."/>
            <person name="Chen E.C.H."/>
            <person name="De La Providencia I."/>
            <person name="Hainaut M."/>
            <person name="Kuo A."/>
            <person name="Kohler A."/>
            <person name="Murat C."/>
            <person name="Tang N."/>
            <person name="Roy S."/>
            <person name="Loubradou J."/>
            <person name="Henrissat B."/>
            <person name="Grigoriev I.V."/>
            <person name="Corradi N."/>
            <person name="Roux C."/>
            <person name="Martin F.M."/>
        </authorList>
    </citation>
    <scope>NUCLEOTIDE SEQUENCE [LARGE SCALE GENOMIC DNA]</scope>
    <source>
        <strain evidence="1 2">DAOM 194757</strain>
    </source>
</reference>
<evidence type="ECO:0000313" key="2">
    <source>
        <dbReference type="Proteomes" id="UP000266673"/>
    </source>
</evidence>
<dbReference type="AlphaFoldDB" id="A0A397UB23"/>
<keyword evidence="2" id="KW-1185">Reference proteome</keyword>
<dbReference type="OrthoDB" id="2366889at2759"/>
<gene>
    <name evidence="1" type="ORF">C2G38_2222207</name>
</gene>
<accession>A0A397UB23</accession>
<organism evidence="1 2">
    <name type="scientific">Gigaspora rosea</name>
    <dbReference type="NCBI Taxonomy" id="44941"/>
    <lineage>
        <taxon>Eukaryota</taxon>
        <taxon>Fungi</taxon>
        <taxon>Fungi incertae sedis</taxon>
        <taxon>Mucoromycota</taxon>
        <taxon>Glomeromycotina</taxon>
        <taxon>Glomeromycetes</taxon>
        <taxon>Diversisporales</taxon>
        <taxon>Gigasporaceae</taxon>
        <taxon>Gigaspora</taxon>
    </lineage>
</organism>
<name>A0A397UB23_9GLOM</name>
<comment type="caution">
    <text evidence="1">The sequence shown here is derived from an EMBL/GenBank/DDBJ whole genome shotgun (WGS) entry which is preliminary data.</text>
</comment>
<protein>
    <submittedName>
        <fullName evidence="1">Uncharacterized protein</fullName>
    </submittedName>
</protein>